<proteinExistence type="predicted"/>
<feature type="transmembrane region" description="Helical" evidence="7">
    <location>
        <begin position="150"/>
        <end position="169"/>
    </location>
</feature>
<dbReference type="PANTHER" id="PTHR19271:SF16">
    <property type="entry name" value="CYTOCHROME B"/>
    <property type="match status" value="1"/>
</dbReference>
<feature type="transmembrane region" description="Helical" evidence="7">
    <location>
        <begin position="189"/>
        <end position="208"/>
    </location>
</feature>
<evidence type="ECO:0000256" key="3">
    <source>
        <dbReference type="ARBA" id="ARBA00022723"/>
    </source>
</evidence>
<keyword evidence="11" id="KW-1185">Reference proteome</keyword>
<evidence type="ECO:0000256" key="1">
    <source>
        <dbReference type="ARBA" id="ARBA00022448"/>
    </source>
</evidence>
<keyword evidence="7" id="KW-0472">Membrane</keyword>
<evidence type="ECO:0000313" key="11">
    <source>
        <dbReference type="Proteomes" id="UP001575105"/>
    </source>
</evidence>
<feature type="transmembrane region" description="Helical" evidence="7">
    <location>
        <begin position="341"/>
        <end position="363"/>
    </location>
</feature>
<evidence type="ECO:0000256" key="7">
    <source>
        <dbReference type="SAM" id="Phobius"/>
    </source>
</evidence>
<feature type="transmembrane region" description="Helical" evidence="7">
    <location>
        <begin position="254"/>
        <end position="276"/>
    </location>
</feature>
<feature type="transmembrane region" description="Helical" evidence="7">
    <location>
        <begin position="118"/>
        <end position="138"/>
    </location>
</feature>
<reference evidence="10 11" key="1">
    <citation type="submission" date="2024-08" db="EMBL/GenBank/DDBJ databases">
        <title>Whole-genome sequencing of halo(alkali)philic microorganisms from hypersaline lakes.</title>
        <authorList>
            <person name="Sorokin D.Y."/>
            <person name="Merkel A.Y."/>
            <person name="Messina E."/>
            <person name="Yakimov M."/>
        </authorList>
    </citation>
    <scope>NUCLEOTIDE SEQUENCE [LARGE SCALE GENOMIC DNA]</scope>
    <source>
        <strain evidence="10 11">AB-hyl4</strain>
    </source>
</reference>
<feature type="transmembrane region" description="Helical" evidence="7">
    <location>
        <begin position="296"/>
        <end position="329"/>
    </location>
</feature>
<gene>
    <name evidence="10" type="ORF">ACERK3_03670</name>
</gene>
<dbReference type="InterPro" id="IPR009056">
    <property type="entry name" value="Cyt_c-like_dom"/>
</dbReference>
<keyword evidence="4" id="KW-0249">Electron transport</keyword>
<dbReference type="InterPro" id="IPR036909">
    <property type="entry name" value="Cyt_c-like_dom_sf"/>
</dbReference>
<dbReference type="Gene3D" id="1.10.760.10">
    <property type="entry name" value="Cytochrome c-like domain"/>
    <property type="match status" value="1"/>
</dbReference>
<dbReference type="InterPro" id="IPR036150">
    <property type="entry name" value="Cyt_b/b6_C_sf"/>
</dbReference>
<dbReference type="Pfam" id="PF00033">
    <property type="entry name" value="Cytochrome_B"/>
    <property type="match status" value="1"/>
</dbReference>
<dbReference type="PANTHER" id="PTHR19271">
    <property type="entry name" value="CYTOCHROME B"/>
    <property type="match status" value="1"/>
</dbReference>
<name>A0ABV4U3G8_9BACT</name>
<keyword evidence="5 6" id="KW-0408">Iron</keyword>
<keyword evidence="7" id="KW-1133">Transmembrane helix</keyword>
<dbReference type="InterPro" id="IPR016174">
    <property type="entry name" value="Di-haem_cyt_TM"/>
</dbReference>
<keyword evidence="3 6" id="KW-0479">Metal-binding</keyword>
<comment type="caution">
    <text evidence="10">The sequence shown here is derived from an EMBL/GenBank/DDBJ whole genome shotgun (WGS) entry which is preliminary data.</text>
</comment>
<evidence type="ECO:0000256" key="2">
    <source>
        <dbReference type="ARBA" id="ARBA00022617"/>
    </source>
</evidence>
<feature type="domain" description="Cytochrome c" evidence="9">
    <location>
        <begin position="385"/>
        <end position="464"/>
    </location>
</feature>
<dbReference type="InterPro" id="IPR005797">
    <property type="entry name" value="Cyt_b/b6_N"/>
</dbReference>
<dbReference type="InterPro" id="IPR008168">
    <property type="entry name" value="Cyt_C_IC"/>
</dbReference>
<evidence type="ECO:0000256" key="6">
    <source>
        <dbReference type="PROSITE-ProRule" id="PRU00433"/>
    </source>
</evidence>
<keyword evidence="1" id="KW-0813">Transport</keyword>
<dbReference type="SUPFAM" id="SSF81648">
    <property type="entry name" value="a domain/subunit of cytochrome bc1 complex (Ubiquinol-cytochrome c reductase)"/>
    <property type="match status" value="1"/>
</dbReference>
<dbReference type="EMBL" id="JBGUBD010000002">
    <property type="protein sequence ID" value="MFA9477389.1"/>
    <property type="molecule type" value="Genomic_DNA"/>
</dbReference>
<dbReference type="Gene3D" id="1.20.810.10">
    <property type="entry name" value="Cytochrome Bc1 Complex, Chain C"/>
    <property type="match status" value="1"/>
</dbReference>
<dbReference type="SUPFAM" id="SSF46626">
    <property type="entry name" value="Cytochrome c"/>
    <property type="match status" value="1"/>
</dbReference>
<feature type="transmembrane region" description="Helical" evidence="7">
    <location>
        <begin position="85"/>
        <end position="106"/>
    </location>
</feature>
<dbReference type="InterPro" id="IPR027387">
    <property type="entry name" value="Cytb/b6-like_sf"/>
</dbReference>
<evidence type="ECO:0000256" key="4">
    <source>
        <dbReference type="ARBA" id="ARBA00022982"/>
    </source>
</evidence>
<dbReference type="PRINTS" id="PR00605">
    <property type="entry name" value="CYTCHROMECIC"/>
</dbReference>
<dbReference type="SUPFAM" id="SSF81342">
    <property type="entry name" value="Transmembrane di-heme cytochromes"/>
    <property type="match status" value="1"/>
</dbReference>
<dbReference type="Pfam" id="PF13442">
    <property type="entry name" value="Cytochrome_CBB3"/>
    <property type="match status" value="1"/>
</dbReference>
<organism evidence="10 11">
    <name type="scientific">Natronomicrosphaera hydrolytica</name>
    <dbReference type="NCBI Taxonomy" id="3242702"/>
    <lineage>
        <taxon>Bacteria</taxon>
        <taxon>Pseudomonadati</taxon>
        <taxon>Planctomycetota</taxon>
        <taxon>Phycisphaerae</taxon>
        <taxon>Phycisphaerales</taxon>
        <taxon>Phycisphaeraceae</taxon>
        <taxon>Natronomicrosphaera</taxon>
    </lineage>
</organism>
<evidence type="ECO:0000256" key="5">
    <source>
        <dbReference type="ARBA" id="ARBA00023004"/>
    </source>
</evidence>
<keyword evidence="7" id="KW-0812">Transmembrane</keyword>
<protein>
    <submittedName>
        <fullName evidence="10">Cytochrome b N-terminal domain-containing protein</fullName>
    </submittedName>
</protein>
<feature type="domain" description="Cytochrome b/b6 N-terminal region profile" evidence="8">
    <location>
        <begin position="5"/>
        <end position="215"/>
    </location>
</feature>
<accession>A0ABV4U3G8</accession>
<dbReference type="RefSeq" id="WP_425344314.1">
    <property type="nucleotide sequence ID" value="NZ_JBGUBD010000002.1"/>
</dbReference>
<evidence type="ECO:0000259" key="9">
    <source>
        <dbReference type="PROSITE" id="PS51007"/>
    </source>
</evidence>
<evidence type="ECO:0000259" key="8">
    <source>
        <dbReference type="PROSITE" id="PS51002"/>
    </source>
</evidence>
<feature type="transmembrane region" description="Helical" evidence="7">
    <location>
        <begin position="38"/>
        <end position="58"/>
    </location>
</feature>
<sequence length="469" mass="53169">MFKQWGNWLSHRFGFDVVKRNVLDRRTPKGRWYYGDGATLTLLLGVQVATGAVLMLTYNPSVDSAYQSVRYITEQQLLGRFIRSLHYWSAGLMVVMLFFHLFRQLLLGGYKSPREGTWLLGVGLFVGVLVMAFTGYTLRWDERAIHSIMVPMHMVANVPLIGESLVVFIQGGPEVGPRTLTRLYAVHVFWTPLYLFTLVAGHLFLVIHHGVTTNAERREPVTSAEHQRKLYDAEKHDEREGEQFHPGTTFRSGLFATVVFLIVLGLAVFVGPPSLYPEANRELRSFPVEEWWFWWYSALIALLPGWLAPTFVVVFPLLLLAALVALPFVDRSPYRGIKRRPVMACVVVFSVIALVWLSALRVYSPWTGWPQPEPPAVPMGVTLPADAERGRQLFGQYGCNSCHAVAGDGPRIGPDLARIGRTYSRAEFANWILNPAEDVAMPSYEGRLDDEELEQIIDYLMNARTFPRR</sequence>
<evidence type="ECO:0000313" key="10">
    <source>
        <dbReference type="EMBL" id="MFA9477389.1"/>
    </source>
</evidence>
<keyword evidence="2 6" id="KW-0349">Heme</keyword>
<dbReference type="Proteomes" id="UP001575105">
    <property type="component" value="Unassembled WGS sequence"/>
</dbReference>
<dbReference type="PROSITE" id="PS51002">
    <property type="entry name" value="CYTB_NTER"/>
    <property type="match status" value="1"/>
</dbReference>
<dbReference type="PROSITE" id="PS51007">
    <property type="entry name" value="CYTC"/>
    <property type="match status" value="1"/>
</dbReference>